<accession>A0A4Y2GCF4</accession>
<evidence type="ECO:0000313" key="2">
    <source>
        <dbReference type="Proteomes" id="UP000499080"/>
    </source>
</evidence>
<name>A0A4Y2GCF4_ARAVE</name>
<dbReference type="InterPro" id="IPR036397">
    <property type="entry name" value="RNaseH_sf"/>
</dbReference>
<organism evidence="1 2">
    <name type="scientific">Araneus ventricosus</name>
    <name type="common">Orbweaver spider</name>
    <name type="synonym">Epeira ventricosa</name>
    <dbReference type="NCBI Taxonomy" id="182803"/>
    <lineage>
        <taxon>Eukaryota</taxon>
        <taxon>Metazoa</taxon>
        <taxon>Ecdysozoa</taxon>
        <taxon>Arthropoda</taxon>
        <taxon>Chelicerata</taxon>
        <taxon>Arachnida</taxon>
        <taxon>Araneae</taxon>
        <taxon>Araneomorphae</taxon>
        <taxon>Entelegynae</taxon>
        <taxon>Araneoidea</taxon>
        <taxon>Araneidae</taxon>
        <taxon>Araneus</taxon>
    </lineage>
</organism>
<dbReference type="GO" id="GO:0003676">
    <property type="term" value="F:nucleic acid binding"/>
    <property type="evidence" value="ECO:0007669"/>
    <property type="project" value="InterPro"/>
</dbReference>
<protein>
    <submittedName>
        <fullName evidence="1">Uncharacterized protein</fullName>
    </submittedName>
</protein>
<dbReference type="EMBL" id="BGPR01001292">
    <property type="protein sequence ID" value="GBM50288.1"/>
    <property type="molecule type" value="Genomic_DNA"/>
</dbReference>
<reference evidence="1 2" key="1">
    <citation type="journal article" date="2019" name="Sci. Rep.">
        <title>Orb-weaving spider Araneus ventricosus genome elucidates the spidroin gene catalogue.</title>
        <authorList>
            <person name="Kono N."/>
            <person name="Nakamura H."/>
            <person name="Ohtoshi R."/>
            <person name="Moran D.A.P."/>
            <person name="Shinohara A."/>
            <person name="Yoshida Y."/>
            <person name="Fujiwara M."/>
            <person name="Mori M."/>
            <person name="Tomita M."/>
            <person name="Arakawa K."/>
        </authorList>
    </citation>
    <scope>NUCLEOTIDE SEQUENCE [LARGE SCALE GENOMIC DNA]</scope>
</reference>
<keyword evidence="2" id="KW-1185">Reference proteome</keyword>
<dbReference type="OrthoDB" id="25402at2759"/>
<dbReference type="Proteomes" id="UP000499080">
    <property type="component" value="Unassembled WGS sequence"/>
</dbReference>
<gene>
    <name evidence="1" type="ORF">AVEN_219062_1</name>
</gene>
<evidence type="ECO:0000313" key="1">
    <source>
        <dbReference type="EMBL" id="GBM50288.1"/>
    </source>
</evidence>
<comment type="caution">
    <text evidence="1">The sequence shown here is derived from an EMBL/GenBank/DDBJ whole genome shotgun (WGS) entry which is preliminary data.</text>
</comment>
<dbReference type="Gene3D" id="3.30.420.10">
    <property type="entry name" value="Ribonuclease H-like superfamily/Ribonuclease H"/>
    <property type="match status" value="1"/>
</dbReference>
<proteinExistence type="predicted"/>
<sequence>MEPIFVRIRHTGYTPKVMVGAAISNDNRITLVVIFRILKENVYVRLMNELVFLPILSIFEGAFSNRIISPPYTSAIILLALQGVDVLHWPATSPDLPPIDREWCSSG</sequence>
<dbReference type="AlphaFoldDB" id="A0A4Y2GCF4"/>